<proteinExistence type="predicted"/>
<accession>A0A543G2U6</accession>
<dbReference type="EMBL" id="VFPJ01000001">
    <property type="protein sequence ID" value="TQM40389.1"/>
    <property type="molecule type" value="Genomic_DNA"/>
</dbReference>
<gene>
    <name evidence="2" type="ORF">BC670_1272</name>
</gene>
<sequence>MKKPKLLLSLLLLTAAGTYAQVGVGTTNPQGIFNVDGGKDNASSGTPTTAQQANDLVVLSTGNVGVGTTSPLNKLVVRGTNNQPSAQNVDATNAILRVDGSSNHALDFGVLGNSPYGAYIQSQNKTGATGLPLALNPSAGKVGIGTVDPSEALTVITSANAADFGLFSNVTVPPASDVVAAQIKLGHSKDWFTGIRSVLPSGSANTGLMDLQLTSGTASNDNTQVARLTVKAVSGRVGIGTTTPAQMLDVNGTIRGKYGVLLETQYGTVIENFYAVNGGNNDYVGLIPSGATNNLGILFKASTSGTSGLAEVMRIAPSGNVGIGLLQTNATTATPNAKLDVQSAVKEVARFTSSQTLTNFGHIAIGNATGSWAKLAAGSGAFALRNYSDDSTIIYSDLVTGNTGIGTTDPKTKLEVNGAATNTSSIAATGTTINFALSNLAGTTASAGAFTLQNLKDGGSYTLAVKGTTSGTSTFSATNIAGTTLTVHLPSDNGATTSGKHTLYNFLVVGTDVYVSWVSGL</sequence>
<evidence type="ECO:0000256" key="1">
    <source>
        <dbReference type="SAM" id="SignalP"/>
    </source>
</evidence>
<feature type="signal peptide" evidence="1">
    <location>
        <begin position="1"/>
        <end position="20"/>
    </location>
</feature>
<evidence type="ECO:0000313" key="3">
    <source>
        <dbReference type="Proteomes" id="UP000320773"/>
    </source>
</evidence>
<comment type="caution">
    <text evidence="2">The sequence shown here is derived from an EMBL/GenBank/DDBJ whole genome shotgun (WGS) entry which is preliminary data.</text>
</comment>
<feature type="chain" id="PRO_5021753857" evidence="1">
    <location>
        <begin position="21"/>
        <end position="521"/>
    </location>
</feature>
<evidence type="ECO:0000313" key="2">
    <source>
        <dbReference type="EMBL" id="TQM40389.1"/>
    </source>
</evidence>
<dbReference type="RefSeq" id="WP_089079658.1">
    <property type="nucleotide sequence ID" value="NZ_VFPJ01000001.1"/>
</dbReference>
<organism evidence="2 3">
    <name type="scientific">Flavobacterium branchiophilum</name>
    <dbReference type="NCBI Taxonomy" id="55197"/>
    <lineage>
        <taxon>Bacteria</taxon>
        <taxon>Pseudomonadati</taxon>
        <taxon>Bacteroidota</taxon>
        <taxon>Flavobacteriia</taxon>
        <taxon>Flavobacteriales</taxon>
        <taxon>Flavobacteriaceae</taxon>
        <taxon>Flavobacterium</taxon>
    </lineage>
</organism>
<dbReference type="AlphaFoldDB" id="A0A543G2U6"/>
<protein>
    <submittedName>
        <fullName evidence="2">Uncharacterized protein</fullName>
    </submittedName>
</protein>
<dbReference type="Proteomes" id="UP000320773">
    <property type="component" value="Unassembled WGS sequence"/>
</dbReference>
<reference evidence="2 3" key="1">
    <citation type="submission" date="2019-06" db="EMBL/GenBank/DDBJ databases">
        <title>Genomic Encyclopedia of Archaeal and Bacterial Type Strains, Phase II (KMG-II): from individual species to whole genera.</title>
        <authorList>
            <person name="Goeker M."/>
        </authorList>
    </citation>
    <scope>NUCLEOTIDE SEQUENCE [LARGE SCALE GENOMIC DNA]</scope>
    <source>
        <strain evidence="2 3">DSM 24789</strain>
    </source>
</reference>
<keyword evidence="1" id="KW-0732">Signal</keyword>
<name>A0A543G2U6_9FLAO</name>